<dbReference type="PANTHER" id="PTHR42956">
    <property type="entry name" value="NITROGENASE IRON-MOLYBDENUM COFACTOR BIOSYNTHESIS PROTEIN NIFE"/>
    <property type="match status" value="1"/>
</dbReference>
<dbReference type="EMBL" id="CP071249">
    <property type="protein sequence ID" value="UUF05598.1"/>
    <property type="molecule type" value="Genomic_DNA"/>
</dbReference>
<organism evidence="3 5">
    <name type="scientific">Turicibacter bilis</name>
    <dbReference type="NCBI Taxonomy" id="2735723"/>
    <lineage>
        <taxon>Bacteria</taxon>
        <taxon>Bacillati</taxon>
        <taxon>Bacillota</taxon>
        <taxon>Erysipelotrichia</taxon>
        <taxon>Erysipelotrichales</taxon>
        <taxon>Turicibacteraceae</taxon>
        <taxon>Turicibacter</taxon>
    </lineage>
</organism>
<name>A0A9Q9CI27_9FIRM</name>
<dbReference type="Gene3D" id="3.40.50.1980">
    <property type="entry name" value="Nitrogenase molybdenum iron protein domain"/>
    <property type="match status" value="3"/>
</dbReference>
<keyword evidence="4" id="KW-1185">Reference proteome</keyword>
<dbReference type="EMBL" id="CP071250">
    <property type="protein sequence ID" value="UUF08945.1"/>
    <property type="molecule type" value="Genomic_DNA"/>
</dbReference>
<evidence type="ECO:0000313" key="5">
    <source>
        <dbReference type="Proteomes" id="UP001058072"/>
    </source>
</evidence>
<dbReference type="PANTHER" id="PTHR42956:SF1">
    <property type="entry name" value="NITROGENASE IRON-MOLYBDENUM COFACTOR BIOSYNTHESIS PROTEIN NIFE"/>
    <property type="match status" value="1"/>
</dbReference>
<dbReference type="GO" id="GO:0016491">
    <property type="term" value="F:oxidoreductase activity"/>
    <property type="evidence" value="ECO:0007669"/>
    <property type="project" value="InterPro"/>
</dbReference>
<protein>
    <submittedName>
        <fullName evidence="3">Nitrogenase component 1</fullName>
    </submittedName>
</protein>
<dbReference type="RefSeq" id="WP_055305417.1">
    <property type="nucleotide sequence ID" value="NZ_CP071249.1"/>
</dbReference>
<dbReference type="CDD" id="cd00316">
    <property type="entry name" value="Oxidoreductase_nitrogenase"/>
    <property type="match status" value="1"/>
</dbReference>
<sequence>MQLCKYYPIANDRMGAIWTLASIKGACVIEFGPAGTTHYAIEGIGSLNGKHEANIYSTHMDQSDVTFGKYDRLEQAIMEVDENIKPKYIFVMASSISSIIGADVESVCFELESKVSAQLIPITTGGLKHHYHIGVEQTLLLLVKNLVKPAQKDPMKYNILGFTMDRYNYLSDVEELKRMMTLFFNKQLNAVFTCETSVEDLENAATASLNIVVRREALKAAQYLEKTYGIPYIYHSLHGLENTMKFIQKLAIFEGYELNEEKYEEEVTQIKQQMFTVKRKFFFYKETKKCAVFGDYDTAVGMKQLLEELGLEVNRAEILYQTEVEEPLVAGGTEFDRMKYLKQESLLLLLGDGATIEMDYTAKSSHQVSNPNLHHIMIYPYTPFIGFRGMLYWIEKILNISL</sequence>
<dbReference type="Proteomes" id="UP001058072">
    <property type="component" value="Chromosome"/>
</dbReference>
<accession>A0A9Q9CI27</accession>
<dbReference type="AlphaFoldDB" id="A0A9Q9CI27"/>
<evidence type="ECO:0000313" key="2">
    <source>
        <dbReference type="EMBL" id="UUF05598.1"/>
    </source>
</evidence>
<dbReference type="InterPro" id="IPR049939">
    <property type="entry name" value="NifE-like"/>
</dbReference>
<feature type="domain" description="Nitrogenase/oxidoreductase component 1" evidence="1">
    <location>
        <begin position="14"/>
        <end position="399"/>
    </location>
</feature>
<evidence type="ECO:0000313" key="3">
    <source>
        <dbReference type="EMBL" id="UUF08945.1"/>
    </source>
</evidence>
<proteinExistence type="predicted"/>
<reference evidence="3 4" key="1">
    <citation type="submission" date="2021-03" db="EMBL/GenBank/DDBJ databases">
        <title>Comparative Genomics and Metabolomics in the genus Turicibacter.</title>
        <authorList>
            <person name="Maki J."/>
            <person name="Looft T."/>
        </authorList>
    </citation>
    <scope>NUCLEOTIDE SEQUENCE</scope>
    <source>
        <strain evidence="3">ISU324</strain>
        <strain evidence="2 4">MMM721</strain>
    </source>
</reference>
<evidence type="ECO:0000259" key="1">
    <source>
        <dbReference type="Pfam" id="PF00148"/>
    </source>
</evidence>
<evidence type="ECO:0000313" key="4">
    <source>
        <dbReference type="Proteomes" id="UP001058016"/>
    </source>
</evidence>
<dbReference type="InterPro" id="IPR000510">
    <property type="entry name" value="Nase/OxRdtase_comp1"/>
</dbReference>
<dbReference type="Proteomes" id="UP001058016">
    <property type="component" value="Chromosome"/>
</dbReference>
<dbReference type="SUPFAM" id="SSF53807">
    <property type="entry name" value="Helical backbone' metal receptor"/>
    <property type="match status" value="1"/>
</dbReference>
<dbReference type="Pfam" id="PF00148">
    <property type="entry name" value="Oxidored_nitro"/>
    <property type="match status" value="1"/>
</dbReference>
<gene>
    <name evidence="2" type="ORF">J0J69_11115</name>
    <name evidence="3" type="ORF">J0J70_02750</name>
</gene>